<dbReference type="SMART" id="SM00421">
    <property type="entry name" value="HTH_LUXR"/>
    <property type="match status" value="1"/>
</dbReference>
<feature type="domain" description="HTH luxR-type" evidence="1">
    <location>
        <begin position="198"/>
        <end position="255"/>
    </location>
</feature>
<evidence type="ECO:0000259" key="1">
    <source>
        <dbReference type="SMART" id="SM00421"/>
    </source>
</evidence>
<dbReference type="RefSeq" id="WP_282535775.1">
    <property type="nucleotide sequence ID" value="NZ_JASCIS010000013.1"/>
</dbReference>
<keyword evidence="3" id="KW-1185">Reference proteome</keyword>
<dbReference type="SUPFAM" id="SSF46894">
    <property type="entry name" value="C-terminal effector domain of the bipartite response regulators"/>
    <property type="match status" value="1"/>
</dbReference>
<comment type="caution">
    <text evidence="2">The sequence shown here is derived from an EMBL/GenBank/DDBJ whole genome shotgun (WGS) entry which is preliminary data.</text>
</comment>
<organism evidence="2 3">
    <name type="scientific">Streptomyces luteolus</name>
    <dbReference type="NCBI Taxonomy" id="3043615"/>
    <lineage>
        <taxon>Bacteria</taxon>
        <taxon>Bacillati</taxon>
        <taxon>Actinomycetota</taxon>
        <taxon>Actinomycetes</taxon>
        <taxon>Kitasatosporales</taxon>
        <taxon>Streptomycetaceae</taxon>
        <taxon>Streptomyces</taxon>
    </lineage>
</organism>
<dbReference type="SUPFAM" id="SSF56024">
    <property type="entry name" value="Phospholipase D/nuclease"/>
    <property type="match status" value="1"/>
</dbReference>
<dbReference type="InterPro" id="IPR016032">
    <property type="entry name" value="Sig_transdc_resp-reg_C-effctor"/>
</dbReference>
<gene>
    <name evidence="2" type="ORF">QIT00_15180</name>
</gene>
<proteinExistence type="predicted"/>
<dbReference type="InterPro" id="IPR051797">
    <property type="entry name" value="TrmB-like"/>
</dbReference>
<dbReference type="EMBL" id="JASCIS010000013">
    <property type="protein sequence ID" value="MDI3419890.1"/>
    <property type="molecule type" value="Genomic_DNA"/>
</dbReference>
<accession>A0ABT6SXF6</accession>
<protein>
    <submittedName>
        <fullName evidence="2">LuxR C-terminal-related transcriptional regulator</fullName>
    </submittedName>
</protein>
<dbReference type="PANTHER" id="PTHR34293:SF1">
    <property type="entry name" value="HTH-TYPE TRANSCRIPTIONAL REGULATOR TRMBL2"/>
    <property type="match status" value="1"/>
</dbReference>
<name>A0ABT6SXF6_9ACTN</name>
<evidence type="ECO:0000313" key="2">
    <source>
        <dbReference type="EMBL" id="MDI3419890.1"/>
    </source>
</evidence>
<dbReference type="InterPro" id="IPR036388">
    <property type="entry name" value="WH-like_DNA-bd_sf"/>
</dbReference>
<dbReference type="InterPro" id="IPR000792">
    <property type="entry name" value="Tscrpt_reg_LuxR_C"/>
</dbReference>
<sequence>MTHGLMERALEGLQHSVEQIRQLPALEAMSVHFDSNRMYSGPAAEFLASRTEMNVRIGDVAASASTSVLTAQPGRPTDRDPKVVELGAQRTIDALQSGVEVRSLYNPLAAVHEQTCGYVEQIVDAGAEVSTLGGVFPRMMIIDDRHLFIDNCLMPSAPSDAGWHVTDRSAVTWVITVFDCLWDRATRWEDMSKGRERLPVTTVRQRQILRDLESGYSVQQAARRIDLASRTVTKELSALREELGLRTLYQVVAWWVQSPDRELH</sequence>
<dbReference type="Gene3D" id="1.10.10.10">
    <property type="entry name" value="Winged helix-like DNA-binding domain superfamily/Winged helix DNA-binding domain"/>
    <property type="match status" value="1"/>
</dbReference>
<dbReference type="Proteomes" id="UP001237105">
    <property type="component" value="Unassembled WGS sequence"/>
</dbReference>
<reference evidence="2 3" key="1">
    <citation type="submission" date="2023-05" db="EMBL/GenBank/DDBJ databases">
        <title>Draft genome sequence of Streptomyces sp. B-S-A12 isolated from a cave soil in Thailand.</title>
        <authorList>
            <person name="Chamroensaksri N."/>
            <person name="Muangham S."/>
        </authorList>
    </citation>
    <scope>NUCLEOTIDE SEQUENCE [LARGE SCALE GENOMIC DNA]</scope>
    <source>
        <strain evidence="2 3">B-S-A12</strain>
    </source>
</reference>
<dbReference type="PANTHER" id="PTHR34293">
    <property type="entry name" value="HTH-TYPE TRANSCRIPTIONAL REGULATOR TRMBL2"/>
    <property type="match status" value="1"/>
</dbReference>
<evidence type="ECO:0000313" key="3">
    <source>
        <dbReference type="Proteomes" id="UP001237105"/>
    </source>
</evidence>